<reference evidence="1 2" key="1">
    <citation type="submission" date="2023-07" db="EMBL/GenBank/DDBJ databases">
        <title>Sorghum-associated microbial communities from plants grown in Nebraska, USA.</title>
        <authorList>
            <person name="Schachtman D."/>
        </authorList>
    </citation>
    <scope>NUCLEOTIDE SEQUENCE [LARGE SCALE GENOMIC DNA]</scope>
    <source>
        <strain evidence="1 2">4249</strain>
    </source>
</reference>
<sequence>MGLIAHAPSGLAQQVLDCAHPSERSDRLLCSDQDLQRAFQDAALRIGALASWSKAPKAWYQTQRLWERERRDPCENAECLRAAYQERNAYLTVLHETPTPVAPGPWTPLMPALVLQQVDDTALVRLPPMTFAVESLVRVEWKVPAGDRARWAVAGPGGRLLCQPPDAREGYAADFTFRQSTQGVYWPRWERDGQGVVFEVFSFVAGRDVPLNKPVRCSFTIGETLVDNPSVISVWQVPVVKQH</sequence>
<evidence type="ECO:0000313" key="1">
    <source>
        <dbReference type="EMBL" id="MDR7148685.1"/>
    </source>
</evidence>
<protein>
    <recommendedName>
        <fullName evidence="3">Lipoprotein</fullName>
    </recommendedName>
</protein>
<accession>A0ABU1WHE3</accession>
<dbReference type="Proteomes" id="UP001265700">
    <property type="component" value="Unassembled WGS sequence"/>
</dbReference>
<organism evidence="1 2">
    <name type="scientific">Hydrogenophaga palleronii</name>
    <dbReference type="NCBI Taxonomy" id="65655"/>
    <lineage>
        <taxon>Bacteria</taxon>
        <taxon>Pseudomonadati</taxon>
        <taxon>Pseudomonadota</taxon>
        <taxon>Betaproteobacteria</taxon>
        <taxon>Burkholderiales</taxon>
        <taxon>Comamonadaceae</taxon>
        <taxon>Hydrogenophaga</taxon>
    </lineage>
</organism>
<comment type="caution">
    <text evidence="1">The sequence shown here is derived from an EMBL/GenBank/DDBJ whole genome shotgun (WGS) entry which is preliminary data.</text>
</comment>
<evidence type="ECO:0008006" key="3">
    <source>
        <dbReference type="Google" id="ProtNLM"/>
    </source>
</evidence>
<evidence type="ECO:0000313" key="2">
    <source>
        <dbReference type="Proteomes" id="UP001265700"/>
    </source>
</evidence>
<dbReference type="EMBL" id="JAVDWU010000001">
    <property type="protein sequence ID" value="MDR7148685.1"/>
    <property type="molecule type" value="Genomic_DNA"/>
</dbReference>
<gene>
    <name evidence="1" type="ORF">J2W49_000613</name>
</gene>
<keyword evidence="2" id="KW-1185">Reference proteome</keyword>
<name>A0ABU1WHE3_9BURK</name>
<proteinExistence type="predicted"/>
<dbReference type="RefSeq" id="WP_310311490.1">
    <property type="nucleotide sequence ID" value="NZ_JAVDWU010000001.1"/>
</dbReference>